<feature type="region of interest" description="Disordered" evidence="1">
    <location>
        <begin position="82"/>
        <end position="104"/>
    </location>
</feature>
<dbReference type="Proteomes" id="UP001362999">
    <property type="component" value="Unassembled WGS sequence"/>
</dbReference>
<proteinExistence type="predicted"/>
<dbReference type="SUPFAM" id="SSF50630">
    <property type="entry name" value="Acid proteases"/>
    <property type="match status" value="1"/>
</dbReference>
<accession>A0AAW0E4D2</accession>
<dbReference type="EMBL" id="JAWWNJ010000003">
    <property type="protein sequence ID" value="KAK7059821.1"/>
    <property type="molecule type" value="Genomic_DNA"/>
</dbReference>
<name>A0AAW0E4D2_9AGAR</name>
<organism evidence="2 3">
    <name type="scientific">Favolaschia claudopus</name>
    <dbReference type="NCBI Taxonomy" id="2862362"/>
    <lineage>
        <taxon>Eukaryota</taxon>
        <taxon>Fungi</taxon>
        <taxon>Dikarya</taxon>
        <taxon>Basidiomycota</taxon>
        <taxon>Agaricomycotina</taxon>
        <taxon>Agaricomycetes</taxon>
        <taxon>Agaricomycetidae</taxon>
        <taxon>Agaricales</taxon>
        <taxon>Marasmiineae</taxon>
        <taxon>Mycenaceae</taxon>
        <taxon>Favolaschia</taxon>
    </lineage>
</organism>
<sequence>MPCASFTAKFTIPSPSREMLLLEQINAALRYMASQGQDLSSEELEAFFVSGEENSDERMIEDQTVARVPEAPVAVQRSSNMQQPMSRGLPGSNLPPVPPVSSQITSRNHRYFPYARTARNITSLNRPGAVMSVFTEVPAGTSAGHNDGPALALPPDRRTGDQWLDARAVLERRSGCKLSLGLLPGLLSLPMLEGHPVINVTIGNRNDLMQQRTYPMMLDLGSSHTWLFGPNCYDDLMGVKLFNPEGSKTCSNVSIGNHEKNVIAGYVGGSRFVYDYTRDHVLFHFDPDQDPRKRLDKAAPWLHMKFGIVTQIEVMQNAEPGYSGVIGLCPPDRETCLDNAVRESFLTQLQEELKSPEFTLMITRTEGTITFGDRVSYISDQVWHNNIPLVSTSFPREPTLPKLPHSARWCVSKPWYRINEMEYGDPGGSILFDSGCAGIFLKAEIVKMIYDYIKSKEGDDSVYIDLKRPERSVPVEGGRYLLGDHYIRKDLAKKKLVYLELPIGDDPDSVFDLRVLCNHQDAQPFAPEDSKHEYIIGTIQPKELLIGVHGSDYYRGPDILGRAGLATMELVCQFPRSSSHSISWRTKAIPKMDPKLPVQEESI</sequence>
<comment type="caution">
    <text evidence="2">The sequence shown here is derived from an EMBL/GenBank/DDBJ whole genome shotgun (WGS) entry which is preliminary data.</text>
</comment>
<reference evidence="2 3" key="1">
    <citation type="journal article" date="2024" name="J Genomics">
        <title>Draft genome sequencing and assembly of Favolaschia claudopus CIRM-BRFM 2984 isolated from oak limbs.</title>
        <authorList>
            <person name="Navarro D."/>
            <person name="Drula E."/>
            <person name="Chaduli D."/>
            <person name="Cazenave R."/>
            <person name="Ahrendt S."/>
            <person name="Wang J."/>
            <person name="Lipzen A."/>
            <person name="Daum C."/>
            <person name="Barry K."/>
            <person name="Grigoriev I.V."/>
            <person name="Favel A."/>
            <person name="Rosso M.N."/>
            <person name="Martin F."/>
        </authorList>
    </citation>
    <scope>NUCLEOTIDE SEQUENCE [LARGE SCALE GENOMIC DNA]</scope>
    <source>
        <strain evidence="2 3">CIRM-BRFM 2984</strain>
    </source>
</reference>
<protein>
    <submittedName>
        <fullName evidence="2">Aspartic peptidase domain-containing protein</fullName>
    </submittedName>
</protein>
<dbReference type="InterPro" id="IPR021109">
    <property type="entry name" value="Peptidase_aspartic_dom_sf"/>
</dbReference>
<keyword evidence="3" id="KW-1185">Reference proteome</keyword>
<dbReference type="Gene3D" id="2.40.70.10">
    <property type="entry name" value="Acid Proteases"/>
    <property type="match status" value="1"/>
</dbReference>
<gene>
    <name evidence="2" type="ORF">R3P38DRAFT_3523649</name>
</gene>
<dbReference type="AlphaFoldDB" id="A0AAW0E4D2"/>
<evidence type="ECO:0000313" key="3">
    <source>
        <dbReference type="Proteomes" id="UP001362999"/>
    </source>
</evidence>
<evidence type="ECO:0000256" key="1">
    <source>
        <dbReference type="SAM" id="MobiDB-lite"/>
    </source>
</evidence>
<evidence type="ECO:0000313" key="2">
    <source>
        <dbReference type="EMBL" id="KAK7059821.1"/>
    </source>
</evidence>